<protein>
    <recommendedName>
        <fullName evidence="7">ESAT-6 protein secretion system EspG family protein</fullName>
    </recommendedName>
</protein>
<dbReference type="InterPro" id="IPR025734">
    <property type="entry name" value="EspG"/>
</dbReference>
<dbReference type="Pfam" id="PF14011">
    <property type="entry name" value="ESX-1_EspG"/>
    <property type="match status" value="1"/>
</dbReference>
<evidence type="ECO:0000256" key="1">
    <source>
        <dbReference type="ARBA" id="ARBA00004496"/>
    </source>
</evidence>
<comment type="caution">
    <text evidence="5">The sequence shown here is derived from an EMBL/GenBank/DDBJ whole genome shotgun (WGS) entry which is preliminary data.</text>
</comment>
<dbReference type="Proteomes" id="UP000438448">
    <property type="component" value="Unassembled WGS sequence"/>
</dbReference>
<keyword evidence="6" id="KW-1185">Reference proteome</keyword>
<dbReference type="AlphaFoldDB" id="A0A7K0DHV1"/>
<evidence type="ECO:0000256" key="4">
    <source>
        <dbReference type="ARBA" id="ARBA00023186"/>
    </source>
</evidence>
<sequence>MKWEFTQAEILYAWQQIRWDRIPAPITIAPPVTLQPEWEAVERELSARLPVLNDPDLLPVLRTAADPDMSVIMTGTRKHPIRAYGAVTTTIGVTMIQRPSPDPARGGNILIEVGRPKLIAKVFTAVAGARPAGRLPSMVESWDRMCDGQPASWMVRDEPLVVDRMHDLLTAPRTGHGHIEIQLDRHETRRRKPRYMSWFDVERDGRYVYGRRHGDLHIDPCNPEQFQKSIVRLMGL</sequence>
<comment type="similarity">
    <text evidence="2">Belongs to the EspG family.</text>
</comment>
<evidence type="ECO:0000256" key="2">
    <source>
        <dbReference type="ARBA" id="ARBA00006411"/>
    </source>
</evidence>
<reference evidence="5 6" key="1">
    <citation type="submission" date="2019-10" db="EMBL/GenBank/DDBJ databases">
        <title>Nocardia macrotermitis sp. nov. and Nocardia aurantia sp. nov., isolated from the gut of fungus growing-termite Macrotermes natalensis.</title>
        <authorList>
            <person name="Benndorf R."/>
            <person name="Schwitalla J."/>
            <person name="Martin K."/>
            <person name="De Beer W."/>
            <person name="Kaster A.-K."/>
            <person name="Vollmers J."/>
            <person name="Poulsen M."/>
            <person name="Beemelmanns C."/>
        </authorList>
    </citation>
    <scope>NUCLEOTIDE SEQUENCE [LARGE SCALE GENOMIC DNA]</scope>
    <source>
        <strain evidence="5 6">RB20</strain>
    </source>
</reference>
<evidence type="ECO:0000313" key="5">
    <source>
        <dbReference type="EMBL" id="MQY24374.1"/>
    </source>
</evidence>
<dbReference type="EMBL" id="WEGK01000033">
    <property type="protein sequence ID" value="MQY24374.1"/>
    <property type="molecule type" value="Genomic_DNA"/>
</dbReference>
<keyword evidence="3" id="KW-0963">Cytoplasm</keyword>
<comment type="subcellular location">
    <subcellularLocation>
        <location evidence="1">Cytoplasm</location>
    </subcellularLocation>
</comment>
<evidence type="ECO:0008006" key="7">
    <source>
        <dbReference type="Google" id="ProtNLM"/>
    </source>
</evidence>
<accession>A0A7K0DHV1</accession>
<dbReference type="OrthoDB" id="4532341at2"/>
<proteinExistence type="inferred from homology"/>
<keyword evidence="4" id="KW-0143">Chaperone</keyword>
<organism evidence="5 6">
    <name type="scientific">Nocardia macrotermitis</name>
    <dbReference type="NCBI Taxonomy" id="2585198"/>
    <lineage>
        <taxon>Bacteria</taxon>
        <taxon>Bacillati</taxon>
        <taxon>Actinomycetota</taxon>
        <taxon>Actinomycetes</taxon>
        <taxon>Mycobacteriales</taxon>
        <taxon>Nocardiaceae</taxon>
        <taxon>Nocardia</taxon>
    </lineage>
</organism>
<gene>
    <name evidence="5" type="ORF">NRB20_75090</name>
</gene>
<evidence type="ECO:0000313" key="6">
    <source>
        <dbReference type="Proteomes" id="UP000438448"/>
    </source>
</evidence>
<dbReference type="RefSeq" id="WP_153416102.1">
    <property type="nucleotide sequence ID" value="NZ_WEGK01000033.1"/>
</dbReference>
<name>A0A7K0DHV1_9NOCA</name>
<evidence type="ECO:0000256" key="3">
    <source>
        <dbReference type="ARBA" id="ARBA00022490"/>
    </source>
</evidence>